<dbReference type="AlphaFoldDB" id="A0A6G7KCX5"/>
<dbReference type="KEGG" id="jar:G7057_05730"/>
<dbReference type="SUPFAM" id="SSF53098">
    <property type="entry name" value="Ribonuclease H-like"/>
    <property type="match status" value="1"/>
</dbReference>
<dbReference type="PANTHER" id="PTHR46889">
    <property type="entry name" value="TRANSPOSASE INSF FOR INSERTION SEQUENCE IS3B-RELATED"/>
    <property type="match status" value="1"/>
</dbReference>
<name>A0A6G7KCX5_9LACT</name>
<proteinExistence type="predicted"/>
<dbReference type="Proteomes" id="UP000501451">
    <property type="component" value="Chromosome"/>
</dbReference>
<dbReference type="Pfam" id="PF13276">
    <property type="entry name" value="HTH_21"/>
    <property type="match status" value="1"/>
</dbReference>
<dbReference type="NCBIfam" id="NF033516">
    <property type="entry name" value="transpos_IS3"/>
    <property type="match status" value="1"/>
</dbReference>
<feature type="domain" description="Integrase catalytic" evidence="2">
    <location>
        <begin position="160"/>
        <end position="324"/>
    </location>
</feature>
<organism evidence="3 4">
    <name type="scientific">Jeotgalibaca arthritidis</name>
    <dbReference type="NCBI Taxonomy" id="1868794"/>
    <lineage>
        <taxon>Bacteria</taxon>
        <taxon>Bacillati</taxon>
        <taxon>Bacillota</taxon>
        <taxon>Bacilli</taxon>
        <taxon>Lactobacillales</taxon>
        <taxon>Carnobacteriaceae</taxon>
        <taxon>Jeotgalibaca</taxon>
    </lineage>
</organism>
<evidence type="ECO:0000259" key="2">
    <source>
        <dbReference type="PROSITE" id="PS50994"/>
    </source>
</evidence>
<dbReference type="InterPro" id="IPR012337">
    <property type="entry name" value="RNaseH-like_sf"/>
</dbReference>
<dbReference type="Pfam" id="PF13333">
    <property type="entry name" value="rve_2"/>
    <property type="match status" value="1"/>
</dbReference>
<protein>
    <submittedName>
        <fullName evidence="3">IS3 family transposase</fullName>
    </submittedName>
</protein>
<accession>A0A6G7KCX5</accession>
<dbReference type="EMBL" id="CP049740">
    <property type="protein sequence ID" value="QII83128.1"/>
    <property type="molecule type" value="Genomic_DNA"/>
</dbReference>
<dbReference type="GO" id="GO:0015074">
    <property type="term" value="P:DNA integration"/>
    <property type="evidence" value="ECO:0007669"/>
    <property type="project" value="InterPro"/>
</dbReference>
<dbReference type="PROSITE" id="PS50994">
    <property type="entry name" value="INTEGRASE"/>
    <property type="match status" value="1"/>
</dbReference>
<dbReference type="PANTHER" id="PTHR46889:SF4">
    <property type="entry name" value="TRANSPOSASE INSO FOR INSERTION SEQUENCE ELEMENT IS911B-RELATED"/>
    <property type="match status" value="1"/>
</dbReference>
<gene>
    <name evidence="3" type="ORF">G7057_05730</name>
</gene>
<dbReference type="InterPro" id="IPR001584">
    <property type="entry name" value="Integrase_cat-core"/>
</dbReference>
<evidence type="ECO:0000256" key="1">
    <source>
        <dbReference type="ARBA" id="ARBA00002286"/>
    </source>
</evidence>
<dbReference type="GO" id="GO:0003676">
    <property type="term" value="F:nucleic acid binding"/>
    <property type="evidence" value="ECO:0007669"/>
    <property type="project" value="InterPro"/>
</dbReference>
<reference evidence="3 4" key="1">
    <citation type="journal article" date="2017" name="Int. J. Syst. Evol. Microbiol.">
        <title>Jeotgalibaca porci sp. nov. and Jeotgalibaca arthritidis sp. nov., isolated from pigs, and emended description of the genus Jeotgalibaca.</title>
        <authorList>
            <person name="Zamora L."/>
            <person name="Perez-Sancho M."/>
            <person name="Dominguez L."/>
            <person name="Fernandez-Garayzabal J.F."/>
            <person name="Vela A.I."/>
        </authorList>
    </citation>
    <scope>NUCLEOTIDE SEQUENCE [LARGE SCALE GENOMIC DNA]</scope>
    <source>
        <strain evidence="3 4">CECT 9157</strain>
    </source>
</reference>
<evidence type="ECO:0000313" key="4">
    <source>
        <dbReference type="Proteomes" id="UP000501451"/>
    </source>
</evidence>
<dbReference type="Gene3D" id="3.30.420.10">
    <property type="entry name" value="Ribonuclease H-like superfamily/Ribonuclease H"/>
    <property type="match status" value="1"/>
</dbReference>
<evidence type="ECO:0000313" key="3">
    <source>
        <dbReference type="EMBL" id="QII83128.1"/>
    </source>
</evidence>
<sequence>MRRAYRIKRKEPAVRSRISLPKKVGRLNPEEITHKEKTKIILELRLEQPDVTLNRWFKLAELPKSSFYEWKNKLSLQDDMDPLVEEIKHIIAASNHAYGYRRVTIALKKMGYTVNHKRVLRIMRENHLLCVKFTRKNRRYRSFKGEVRTIAENHLNRNFVTTQPNDVWVSDVTEFKVANSEEKLYLSAIMDLYNSEIIAYSMSQSPTVRLTNQSLEEALTLLPDKHNLMIHTDQGFHYQHQSWVNLLKKHSICQSMSRRGNCLDNSPMENFFGLLKQEMYYGETTESIHHLKEAIATYIYWYNNERIKIKLNGLSPIQYRLQAA</sequence>
<dbReference type="InterPro" id="IPR025948">
    <property type="entry name" value="HTH-like_dom"/>
</dbReference>
<dbReference type="Pfam" id="PF00665">
    <property type="entry name" value="rve"/>
    <property type="match status" value="1"/>
</dbReference>
<dbReference type="InterPro" id="IPR048020">
    <property type="entry name" value="Transpos_IS3"/>
</dbReference>
<dbReference type="InterPro" id="IPR036397">
    <property type="entry name" value="RNaseH_sf"/>
</dbReference>
<keyword evidence="4" id="KW-1185">Reference proteome</keyword>
<comment type="function">
    <text evidence="1">Involved in the transposition of the insertion sequence.</text>
</comment>
<dbReference type="InterPro" id="IPR050900">
    <property type="entry name" value="Transposase_IS3/IS150/IS904"/>
</dbReference>